<feature type="region of interest" description="Disordered" evidence="1">
    <location>
        <begin position="201"/>
        <end position="221"/>
    </location>
</feature>
<comment type="caution">
    <text evidence="2">The sequence shown here is derived from an EMBL/GenBank/DDBJ whole genome shotgun (WGS) entry which is preliminary data.</text>
</comment>
<dbReference type="RefSeq" id="WP_147576136.1">
    <property type="nucleotide sequence ID" value="NZ_VOWB01000092.1"/>
</dbReference>
<evidence type="ECO:0008006" key="4">
    <source>
        <dbReference type="Google" id="ProtNLM"/>
    </source>
</evidence>
<organism evidence="2 3">
    <name type="scientific">Campylobacter peloridis</name>
    <dbReference type="NCBI Taxonomy" id="488546"/>
    <lineage>
        <taxon>Bacteria</taxon>
        <taxon>Pseudomonadati</taxon>
        <taxon>Campylobacterota</taxon>
        <taxon>Epsilonproteobacteria</taxon>
        <taxon>Campylobacterales</taxon>
        <taxon>Campylobacteraceae</taxon>
        <taxon>Campylobacter</taxon>
    </lineage>
</organism>
<accession>A0A5C7DVL8</accession>
<proteinExistence type="predicted"/>
<dbReference type="AlphaFoldDB" id="A0A5C7DVL8"/>
<evidence type="ECO:0000256" key="1">
    <source>
        <dbReference type="SAM" id="MobiDB-lite"/>
    </source>
</evidence>
<dbReference type="EMBL" id="VOWB01000092">
    <property type="protein sequence ID" value="TXE78365.1"/>
    <property type="molecule type" value="Genomic_DNA"/>
</dbReference>
<protein>
    <recommendedName>
        <fullName evidence="4">Clan AA aspartic protease</fullName>
    </recommendedName>
</protein>
<sequence length="332" mass="39226">MLSFFRKYILQLLVCICYDEKQYIIRCHTWKKSQAINTFEKSFEDKEKAIEYVKNLTKDFQIYYICAFFTPIAQGVVPSSNFKELSKFGVDSTSVKCITFNNALMYVSNTYLDIYKKEYDAFGGLDLLYSPFCMLYYCMQKQGFSDKIGLYVYRYHEFVAILICKGENILFGSYFNIASSNYQDDFYDDVKEEYDLDIEDEEKSEIFDNSEESASENNDENYDLKSLEEMSQELDKLDEIEEEQSEEIVQDSLEGFSSDMKMIEYIISSVKEFYNNPLYDNTFLEEMVIFDEESFSHTSLDYIENELFIKPKVELVDTLDLMNELMVKDLKL</sequence>
<evidence type="ECO:0000313" key="3">
    <source>
        <dbReference type="Proteomes" id="UP000321310"/>
    </source>
</evidence>
<name>A0A5C7DVL8_9BACT</name>
<reference evidence="2 3" key="1">
    <citation type="submission" date="2019-07" db="EMBL/GenBank/DDBJ databases">
        <title>Rapid identification of Enteric Bacteria from Whole Genome Sequences (WGS) using Average Nucleotide Identity (ANI).</title>
        <authorList>
            <person name="Lane C."/>
        </authorList>
    </citation>
    <scope>NUCLEOTIDE SEQUENCE [LARGE SCALE GENOMIC DNA]</scope>
    <source>
        <strain evidence="2 3">2016D-0250</strain>
    </source>
</reference>
<evidence type="ECO:0000313" key="2">
    <source>
        <dbReference type="EMBL" id="TXE78365.1"/>
    </source>
</evidence>
<dbReference type="Proteomes" id="UP000321310">
    <property type="component" value="Unassembled WGS sequence"/>
</dbReference>
<gene>
    <name evidence="2" type="ORF">FPD46_08500</name>
</gene>